<sequence>EGWPDFSHAVMQYRLSPAGESRSSSCLPLCSNLGGSPSVPSHRHPRRIRVELAESTPDPRRVGVEPASGAGKDSTLQDRRQQRAGRTRPPEDAASAAPSSPPGGREVRAVSARGLSDFSDFPEQHEVVLCGHGKAAEVPVTKHGQAQVNAPATTLRVAAYCRYTDFNARQGLIADIDAPPPTWNVPKTKDWVVPQQLQSKELDPQSIDKQGLLVLLEEVAT</sequence>
<feature type="non-terminal residue" evidence="2">
    <location>
        <position position="1"/>
    </location>
</feature>
<proteinExistence type="predicted"/>
<name>A0ABN9PDX7_9DINO</name>
<evidence type="ECO:0000313" key="3">
    <source>
        <dbReference type="Proteomes" id="UP001189429"/>
    </source>
</evidence>
<organism evidence="2 3">
    <name type="scientific">Prorocentrum cordatum</name>
    <dbReference type="NCBI Taxonomy" id="2364126"/>
    <lineage>
        <taxon>Eukaryota</taxon>
        <taxon>Sar</taxon>
        <taxon>Alveolata</taxon>
        <taxon>Dinophyceae</taxon>
        <taxon>Prorocentrales</taxon>
        <taxon>Prorocentraceae</taxon>
        <taxon>Prorocentrum</taxon>
    </lineage>
</organism>
<reference evidence="2" key="1">
    <citation type="submission" date="2023-10" db="EMBL/GenBank/DDBJ databases">
        <authorList>
            <person name="Chen Y."/>
            <person name="Shah S."/>
            <person name="Dougan E. K."/>
            <person name="Thang M."/>
            <person name="Chan C."/>
        </authorList>
    </citation>
    <scope>NUCLEOTIDE SEQUENCE [LARGE SCALE GENOMIC DNA]</scope>
</reference>
<accession>A0ABN9PDX7</accession>
<feature type="region of interest" description="Disordered" evidence="1">
    <location>
        <begin position="51"/>
        <end position="108"/>
    </location>
</feature>
<dbReference type="Proteomes" id="UP001189429">
    <property type="component" value="Unassembled WGS sequence"/>
</dbReference>
<dbReference type="EMBL" id="CAUYUJ010000271">
    <property type="protein sequence ID" value="CAK0789617.1"/>
    <property type="molecule type" value="Genomic_DNA"/>
</dbReference>
<evidence type="ECO:0000313" key="2">
    <source>
        <dbReference type="EMBL" id="CAK0789617.1"/>
    </source>
</evidence>
<protein>
    <submittedName>
        <fullName evidence="2">Uncharacterized protein</fullName>
    </submittedName>
</protein>
<feature type="compositionally biased region" description="Basic and acidic residues" evidence="1">
    <location>
        <begin position="51"/>
        <end position="63"/>
    </location>
</feature>
<keyword evidence="3" id="KW-1185">Reference proteome</keyword>
<gene>
    <name evidence="2" type="ORF">PCOR1329_LOCUS1144</name>
</gene>
<evidence type="ECO:0000256" key="1">
    <source>
        <dbReference type="SAM" id="MobiDB-lite"/>
    </source>
</evidence>
<comment type="caution">
    <text evidence="2">The sequence shown here is derived from an EMBL/GenBank/DDBJ whole genome shotgun (WGS) entry which is preliminary data.</text>
</comment>